<organism evidence="7 8">
    <name type="scientific">Actinoplanes couchii</name>
    <dbReference type="NCBI Taxonomy" id="403638"/>
    <lineage>
        <taxon>Bacteria</taxon>
        <taxon>Bacillati</taxon>
        <taxon>Actinomycetota</taxon>
        <taxon>Actinomycetes</taxon>
        <taxon>Micromonosporales</taxon>
        <taxon>Micromonosporaceae</taxon>
        <taxon>Actinoplanes</taxon>
    </lineage>
</organism>
<comment type="caution">
    <text evidence="7">The sequence shown here is derived from an EMBL/GenBank/DDBJ whole genome shotgun (WGS) entry which is preliminary data.</text>
</comment>
<feature type="domain" description="Helix-turn-helix" evidence="6">
    <location>
        <begin position="6"/>
        <end position="57"/>
    </location>
</feature>
<feature type="region of interest" description="Disordered" evidence="5">
    <location>
        <begin position="129"/>
        <end position="216"/>
    </location>
</feature>
<dbReference type="Gene3D" id="1.10.1660.10">
    <property type="match status" value="1"/>
</dbReference>
<protein>
    <recommendedName>
        <fullName evidence="3">citrate synthase (unknown stereospecificity)</fullName>
        <ecNumber evidence="3">2.3.3.16</ecNumber>
    </recommendedName>
</protein>
<dbReference type="InterPro" id="IPR010093">
    <property type="entry name" value="SinI_DNA-bd"/>
</dbReference>
<reference evidence="7 8" key="1">
    <citation type="submission" date="2021-01" db="EMBL/GenBank/DDBJ databases">
        <title>Whole genome shotgun sequence of Actinoplanes couchii NBRC 106145.</title>
        <authorList>
            <person name="Komaki H."/>
            <person name="Tamura T."/>
        </authorList>
    </citation>
    <scope>NUCLEOTIDE SEQUENCE [LARGE SCALE GENOMIC DNA]</scope>
    <source>
        <strain evidence="7 8">NBRC 106145</strain>
    </source>
</reference>
<feature type="region of interest" description="Disordered" evidence="5">
    <location>
        <begin position="104"/>
        <end position="123"/>
    </location>
</feature>
<dbReference type="InterPro" id="IPR016142">
    <property type="entry name" value="Citrate_synth-like_lrg_a-sub"/>
</dbReference>
<dbReference type="SUPFAM" id="SSF48256">
    <property type="entry name" value="Citrate synthase"/>
    <property type="match status" value="2"/>
</dbReference>
<evidence type="ECO:0000313" key="7">
    <source>
        <dbReference type="EMBL" id="GID56421.1"/>
    </source>
</evidence>
<comment type="similarity">
    <text evidence="2">Belongs to the citrate synthase family.</text>
</comment>
<dbReference type="SUPFAM" id="SSF46955">
    <property type="entry name" value="Putative DNA-binding domain"/>
    <property type="match status" value="1"/>
</dbReference>
<evidence type="ECO:0000256" key="2">
    <source>
        <dbReference type="ARBA" id="ARBA00010566"/>
    </source>
</evidence>
<dbReference type="InterPro" id="IPR041657">
    <property type="entry name" value="HTH_17"/>
</dbReference>
<keyword evidence="4" id="KW-0808">Transferase</keyword>
<dbReference type="InterPro" id="IPR009061">
    <property type="entry name" value="DNA-bd_dom_put_sf"/>
</dbReference>
<evidence type="ECO:0000256" key="3">
    <source>
        <dbReference type="ARBA" id="ARBA00012972"/>
    </source>
</evidence>
<dbReference type="PRINTS" id="PR00143">
    <property type="entry name" value="CITRTSNTHASE"/>
</dbReference>
<accession>A0ABQ3XD44</accession>
<dbReference type="PANTHER" id="PTHR11739:SF4">
    <property type="entry name" value="CITRATE SYNTHASE, PEROXISOMAL"/>
    <property type="match status" value="1"/>
</dbReference>
<dbReference type="PANTHER" id="PTHR11739">
    <property type="entry name" value="CITRATE SYNTHASE"/>
    <property type="match status" value="1"/>
</dbReference>
<dbReference type="InterPro" id="IPR016143">
    <property type="entry name" value="Citrate_synth-like_sm_a-sub"/>
</dbReference>
<comment type="pathway">
    <text evidence="1">Carbohydrate metabolism; tricarboxylic acid cycle.</text>
</comment>
<proteinExistence type="inferred from homology"/>
<dbReference type="EC" id="2.3.3.16" evidence="3"/>
<sequence>MASEPLLTTEEVASLLGVKQATVYAYVSRGLLTSRRNADGKNSLFTRSDVDAFVATRKRPTTPGIQTGITLIRDGRLFFRGQDATILARDFSYESVAALLWSGDQTPTPVNTGRPTGTVMPADTVRLARADTPGSSNRPAESGEPGETTGVTTANRPAQWGNPDQTIRLDATRGPSREAQPDESGRPSEETGRPGEEPGSREAEPQGETAAAAGPVRTAGPAGAVTLVEAVGPAGTVSQAGAVTLAATITPVEAADPAGTVTLAEAAGLAGAVGPSREWAGRPGADLLIPVNGKLWDLVVEVTAKLPATARLTDRLRVIVAAASAADPLRFDTSPAAVIATGRDLLATMVHGLPARTGVPVKPIPLAEALWHRLTRVPPTEEGLRALNGAMVLLADHDIAASTLAARVAASTRAHPYAVVSAGLAALDGPLHGAASGLAYQLLIESSGAKGPAVTLSDRLRTGVPVPGFGHPLYPDGDPRATALFDLLGDGAPKQDALRLDRTMRTRSGTAANIDLALAALSLEYDMPAEAGEVIFAVARTAGWLAHAMEEYGDRPLRFRPSGMYAGHHPG</sequence>
<evidence type="ECO:0000256" key="4">
    <source>
        <dbReference type="ARBA" id="ARBA00022679"/>
    </source>
</evidence>
<evidence type="ECO:0000256" key="1">
    <source>
        <dbReference type="ARBA" id="ARBA00005163"/>
    </source>
</evidence>
<dbReference type="Pfam" id="PF00285">
    <property type="entry name" value="Citrate_synt"/>
    <property type="match status" value="1"/>
</dbReference>
<evidence type="ECO:0000256" key="5">
    <source>
        <dbReference type="SAM" id="MobiDB-lite"/>
    </source>
</evidence>
<evidence type="ECO:0000259" key="6">
    <source>
        <dbReference type="Pfam" id="PF12728"/>
    </source>
</evidence>
<dbReference type="InterPro" id="IPR036969">
    <property type="entry name" value="Citrate_synthase_sf"/>
</dbReference>
<feature type="compositionally biased region" description="Polar residues" evidence="5">
    <location>
        <begin position="104"/>
        <end position="115"/>
    </location>
</feature>
<dbReference type="Gene3D" id="1.10.230.10">
    <property type="entry name" value="Cytochrome P450-Terp, domain 2"/>
    <property type="match status" value="1"/>
</dbReference>
<gene>
    <name evidence="7" type="ORF">Aco03nite_048250</name>
</gene>
<dbReference type="EMBL" id="BOMG01000057">
    <property type="protein sequence ID" value="GID56421.1"/>
    <property type="molecule type" value="Genomic_DNA"/>
</dbReference>
<dbReference type="Proteomes" id="UP000612282">
    <property type="component" value="Unassembled WGS sequence"/>
</dbReference>
<dbReference type="Gene3D" id="1.10.580.10">
    <property type="entry name" value="Citrate Synthase, domain 1"/>
    <property type="match status" value="2"/>
</dbReference>
<dbReference type="InterPro" id="IPR002020">
    <property type="entry name" value="Citrate_synthase"/>
</dbReference>
<dbReference type="RefSeq" id="WP_239145380.1">
    <property type="nucleotide sequence ID" value="NZ_BAAAQE010000034.1"/>
</dbReference>
<dbReference type="Pfam" id="PF12728">
    <property type="entry name" value="HTH_17"/>
    <property type="match status" value="1"/>
</dbReference>
<keyword evidence="8" id="KW-1185">Reference proteome</keyword>
<feature type="compositionally biased region" description="Basic and acidic residues" evidence="5">
    <location>
        <begin position="175"/>
        <end position="204"/>
    </location>
</feature>
<name>A0ABQ3XD44_9ACTN</name>
<evidence type="ECO:0000313" key="8">
    <source>
        <dbReference type="Proteomes" id="UP000612282"/>
    </source>
</evidence>
<dbReference type="NCBIfam" id="TIGR01764">
    <property type="entry name" value="excise"/>
    <property type="match status" value="1"/>
</dbReference>